<evidence type="ECO:0000313" key="3">
    <source>
        <dbReference type="Proteomes" id="UP000253562"/>
    </source>
</evidence>
<dbReference type="SUPFAM" id="SSF52047">
    <property type="entry name" value="RNI-like"/>
    <property type="match status" value="1"/>
</dbReference>
<keyword evidence="1" id="KW-0732">Signal</keyword>
<sequence length="240" mass="26969">MFCIALLWHLIIVYSSTLAQETNDSRFLETLRNGGIVCKLIANKTHVRIGSAVDNWPMDISPRGFNELQKLGDIDVLSVEFPTGLRSEEYEFLQTLDKVVSFSIFFHDDDFGPLMARIATCKGLQQLSLGVHESSVEDWAALAKVEQLEELRVSCPSLSREQLHAISTNAKHLTRITIGRSGVSQFKYQDLLPLTSMNQLTSLIINDADLSESELHKLRMAMPHTRISINTVPITTLKLE</sequence>
<dbReference type="AlphaFoldDB" id="A0A368KXD1"/>
<accession>A0A368KXD1</accession>
<feature type="signal peptide" evidence="1">
    <location>
        <begin position="1"/>
        <end position="19"/>
    </location>
</feature>
<reference evidence="2 3" key="1">
    <citation type="submission" date="2018-07" db="EMBL/GenBank/DDBJ databases">
        <title>Comparative genomes isolates from brazilian mangrove.</title>
        <authorList>
            <person name="De Araujo J.E."/>
            <person name="Taketani R.G."/>
            <person name="Silva M.C.P."/>
            <person name="Lourenco M.V."/>
            <person name="Oliveira V.M."/>
            <person name="Andreote F.D."/>
        </authorList>
    </citation>
    <scope>NUCLEOTIDE SEQUENCE [LARGE SCALE GENOMIC DNA]</scope>
    <source>
        <strain evidence="2 3">HEX PRIS-MGV</strain>
    </source>
</reference>
<comment type="caution">
    <text evidence="2">The sequence shown here is derived from an EMBL/GenBank/DDBJ whole genome shotgun (WGS) entry which is preliminary data.</text>
</comment>
<dbReference type="Proteomes" id="UP000253562">
    <property type="component" value="Unassembled WGS sequence"/>
</dbReference>
<protein>
    <submittedName>
        <fullName evidence="2">Uncharacterized protein</fullName>
    </submittedName>
</protein>
<organism evidence="2 3">
    <name type="scientific">Bremerella cremea</name>
    <dbReference type="NCBI Taxonomy" id="1031537"/>
    <lineage>
        <taxon>Bacteria</taxon>
        <taxon>Pseudomonadati</taxon>
        <taxon>Planctomycetota</taxon>
        <taxon>Planctomycetia</taxon>
        <taxon>Pirellulales</taxon>
        <taxon>Pirellulaceae</taxon>
        <taxon>Bremerella</taxon>
    </lineage>
</organism>
<evidence type="ECO:0000313" key="2">
    <source>
        <dbReference type="EMBL" id="RCS55782.1"/>
    </source>
</evidence>
<gene>
    <name evidence="2" type="ORF">DTL42_01375</name>
</gene>
<proteinExistence type="predicted"/>
<dbReference type="InterPro" id="IPR032675">
    <property type="entry name" value="LRR_dom_sf"/>
</dbReference>
<feature type="chain" id="PRO_5017049904" evidence="1">
    <location>
        <begin position="20"/>
        <end position="240"/>
    </location>
</feature>
<dbReference type="Gene3D" id="3.80.10.10">
    <property type="entry name" value="Ribonuclease Inhibitor"/>
    <property type="match status" value="1"/>
</dbReference>
<evidence type="ECO:0000256" key="1">
    <source>
        <dbReference type="SAM" id="SignalP"/>
    </source>
</evidence>
<dbReference type="EMBL" id="QPEX01000007">
    <property type="protein sequence ID" value="RCS55782.1"/>
    <property type="molecule type" value="Genomic_DNA"/>
</dbReference>
<name>A0A368KXD1_9BACT</name>